<feature type="chain" id="PRO_5047164057" evidence="2">
    <location>
        <begin position="23"/>
        <end position="364"/>
    </location>
</feature>
<dbReference type="InterPro" id="IPR051200">
    <property type="entry name" value="Host-pathogen_enzymatic-act"/>
</dbReference>
<dbReference type="InterPro" id="IPR015943">
    <property type="entry name" value="WD40/YVTN_repeat-like_dom_sf"/>
</dbReference>
<feature type="signal peptide" evidence="2">
    <location>
        <begin position="1"/>
        <end position="22"/>
    </location>
</feature>
<feature type="region of interest" description="Disordered" evidence="1">
    <location>
        <begin position="127"/>
        <end position="146"/>
    </location>
</feature>
<reference evidence="4" key="1">
    <citation type="journal article" date="2019" name="Int. J. Syst. Evol. Microbiol.">
        <title>The Global Catalogue of Microorganisms (GCM) 10K type strain sequencing project: providing services to taxonomists for standard genome sequencing and annotation.</title>
        <authorList>
            <consortium name="The Broad Institute Genomics Platform"/>
            <consortium name="The Broad Institute Genome Sequencing Center for Infectious Disease"/>
            <person name="Wu L."/>
            <person name="Ma J."/>
        </authorList>
    </citation>
    <scope>NUCLEOTIDE SEQUENCE [LARGE SCALE GENOMIC DNA]</scope>
    <source>
        <strain evidence="4">JCM 4594</strain>
    </source>
</reference>
<dbReference type="SUPFAM" id="SSF50969">
    <property type="entry name" value="YVTN repeat-like/Quinoprotein amine dehydrogenase"/>
    <property type="match status" value="1"/>
</dbReference>
<sequence>MKSLDFRARWLAVLLCAGLLMASGVGVAEARPHPDAEGVTRLPASQYAVAPLVSADGTRAYVASIDEVGTSLDVVNTRTGRITAHVATSNGRWAGPLLFGAGGKQIYLLTDGTLNVFDTATNTLRASFPVPDQPRPEGSNPGSLSRAAISPDGASIYLSQTGPDNGTQSTGPSRLLVFSTVRQAFTTTVPLPGESPRAVVARPNGKDIYVSGDVGLIHLDVSTGTPTLLRTLSDTGFVDELALTPDGRRLYALSKPDGQAVLVDLDSDRVLTTIDFQSNYQPVLSPAVSRDGSRFYVLEDDHRSVPKVLSYKTATNTRVARETVSGFDMERGTGLTLGPDGETMYITGVNYVDDPGAFLQIVNF</sequence>
<dbReference type="InterPro" id="IPR011044">
    <property type="entry name" value="Quino_amine_DH_bsu"/>
</dbReference>
<protein>
    <submittedName>
        <fullName evidence="3">Uncharacterized protein</fullName>
    </submittedName>
</protein>
<comment type="caution">
    <text evidence="3">The sequence shown here is derived from an EMBL/GenBank/DDBJ whole genome shotgun (WGS) entry which is preliminary data.</text>
</comment>
<dbReference type="PANTHER" id="PTHR47197:SF3">
    <property type="entry name" value="DIHYDRO-HEME D1 DEHYDROGENASE"/>
    <property type="match status" value="1"/>
</dbReference>
<dbReference type="RefSeq" id="WP_161250666.1">
    <property type="nucleotide sequence ID" value="NZ_BMUU01000001.1"/>
</dbReference>
<evidence type="ECO:0000256" key="2">
    <source>
        <dbReference type="SAM" id="SignalP"/>
    </source>
</evidence>
<proteinExistence type="predicted"/>
<evidence type="ECO:0000313" key="3">
    <source>
        <dbReference type="EMBL" id="GGY14891.1"/>
    </source>
</evidence>
<dbReference type="GeneID" id="96288340"/>
<keyword evidence="2" id="KW-0732">Signal</keyword>
<accession>A0ABQ2ZF72</accession>
<dbReference type="Proteomes" id="UP000600946">
    <property type="component" value="Unassembled WGS sequence"/>
</dbReference>
<dbReference type="EMBL" id="BMUU01000001">
    <property type="protein sequence ID" value="GGY14891.1"/>
    <property type="molecule type" value="Genomic_DNA"/>
</dbReference>
<dbReference type="PANTHER" id="PTHR47197">
    <property type="entry name" value="PROTEIN NIRF"/>
    <property type="match status" value="1"/>
</dbReference>
<organism evidence="3 4">
    <name type="scientific">Streptomyces xanthochromogenes</name>
    <dbReference type="NCBI Taxonomy" id="67384"/>
    <lineage>
        <taxon>Bacteria</taxon>
        <taxon>Bacillati</taxon>
        <taxon>Actinomycetota</taxon>
        <taxon>Actinomycetes</taxon>
        <taxon>Kitasatosporales</taxon>
        <taxon>Streptomycetaceae</taxon>
        <taxon>Streptomyces</taxon>
    </lineage>
</organism>
<evidence type="ECO:0000256" key="1">
    <source>
        <dbReference type="SAM" id="MobiDB-lite"/>
    </source>
</evidence>
<gene>
    <name evidence="3" type="ORF">GCM10010326_03040</name>
</gene>
<name>A0ABQ2ZF72_9ACTN</name>
<keyword evidence="4" id="KW-1185">Reference proteome</keyword>
<evidence type="ECO:0000313" key="4">
    <source>
        <dbReference type="Proteomes" id="UP000600946"/>
    </source>
</evidence>
<dbReference type="Gene3D" id="2.130.10.10">
    <property type="entry name" value="YVTN repeat-like/Quinoprotein amine dehydrogenase"/>
    <property type="match status" value="2"/>
</dbReference>